<dbReference type="InterPro" id="IPR029021">
    <property type="entry name" value="Prot-tyrosine_phosphatase-like"/>
</dbReference>
<sequence length="312" mass="36828">MRTKLKILSREFLKNKRYMPEGATTETFRNNEFRNRYTDVVCLDSTRVVLKHRDNDYIHANWVTLPNGFKYICAQKYLCNESFLAPMNETNEDFWIMTLQEKCSVIVMLCDITEVGEPKCAQYWPDREDQREFYGQVSVRNVGIIPSGNDEIKYTQLEVEYNDHRTIVHHYRWSEWPDHLAPQLPNPVVELLKMAKARSNNKPVVVHCSAGIGRTGTFVSVDYANEKLRVAPDTTMLHVLKEVRSQRLMSVQSFLQYTYVHVCLLEYLAQINIIPRRGRYEAYLHEYREYLNVYGARMKKKRAEDEQNSSYK</sequence>
<gene>
    <name evidence="3" type="ORF">L596_015702</name>
</gene>
<name>A0A4V6A357_STECR</name>
<dbReference type="InterPro" id="IPR000387">
    <property type="entry name" value="Tyr_Pase_dom"/>
</dbReference>
<dbReference type="SMART" id="SM00194">
    <property type="entry name" value="PTPc"/>
    <property type="match status" value="1"/>
</dbReference>
<dbReference type="EMBL" id="AZBU02000004">
    <property type="protein sequence ID" value="TKR81905.1"/>
    <property type="molecule type" value="Genomic_DNA"/>
</dbReference>
<reference evidence="3 4" key="2">
    <citation type="journal article" date="2019" name="G3 (Bethesda)">
        <title>Hybrid Assembly of the Genome of the Entomopathogenic Nematode Steinernema carpocapsae Identifies the X-Chromosome.</title>
        <authorList>
            <person name="Serra L."/>
            <person name="Macchietto M."/>
            <person name="Macias-Munoz A."/>
            <person name="McGill C.J."/>
            <person name="Rodriguez I.M."/>
            <person name="Rodriguez B."/>
            <person name="Murad R."/>
            <person name="Mortazavi A."/>
        </authorList>
    </citation>
    <scope>NUCLEOTIDE SEQUENCE [LARGE SCALE GENOMIC DNA]</scope>
    <source>
        <strain evidence="3 4">ALL</strain>
    </source>
</reference>
<proteinExistence type="predicted"/>
<dbReference type="Gene3D" id="3.90.190.10">
    <property type="entry name" value="Protein tyrosine phosphatase superfamily"/>
    <property type="match status" value="1"/>
</dbReference>
<dbReference type="AlphaFoldDB" id="A0A4V6A357"/>
<feature type="domain" description="Tyrosine specific protein phosphatases" evidence="2">
    <location>
        <begin position="189"/>
        <end position="258"/>
    </location>
</feature>
<dbReference type="Proteomes" id="UP000298663">
    <property type="component" value="Unassembled WGS sequence"/>
</dbReference>
<dbReference type="GO" id="GO:0004725">
    <property type="term" value="F:protein tyrosine phosphatase activity"/>
    <property type="evidence" value="ECO:0007669"/>
    <property type="project" value="InterPro"/>
</dbReference>
<dbReference type="InterPro" id="IPR003595">
    <property type="entry name" value="Tyr_Pase_cat"/>
</dbReference>
<evidence type="ECO:0000313" key="4">
    <source>
        <dbReference type="Proteomes" id="UP000298663"/>
    </source>
</evidence>
<evidence type="ECO:0000313" key="3">
    <source>
        <dbReference type="EMBL" id="TKR81905.1"/>
    </source>
</evidence>
<dbReference type="CDD" id="cd00047">
    <property type="entry name" value="PTPc"/>
    <property type="match status" value="1"/>
</dbReference>
<dbReference type="InterPro" id="IPR000242">
    <property type="entry name" value="PTP_cat"/>
</dbReference>
<dbReference type="InterPro" id="IPR016130">
    <property type="entry name" value="Tyr_Pase_AS"/>
</dbReference>
<feature type="domain" description="Tyrosine-protein phosphatase" evidence="1">
    <location>
        <begin position="8"/>
        <end position="267"/>
    </location>
</feature>
<dbReference type="PROSITE" id="PS00383">
    <property type="entry name" value="TYR_PHOSPHATASE_1"/>
    <property type="match status" value="1"/>
</dbReference>
<dbReference type="OrthoDB" id="6058203at2759"/>
<dbReference type="Pfam" id="PF00102">
    <property type="entry name" value="Y_phosphatase"/>
    <property type="match status" value="1"/>
</dbReference>
<accession>A0A4V6A357</accession>
<dbReference type="PROSITE" id="PS50056">
    <property type="entry name" value="TYR_PHOSPHATASE_2"/>
    <property type="match status" value="1"/>
</dbReference>
<evidence type="ECO:0000259" key="2">
    <source>
        <dbReference type="PROSITE" id="PS50056"/>
    </source>
</evidence>
<dbReference type="SUPFAM" id="SSF52799">
    <property type="entry name" value="(Phosphotyrosine protein) phosphatases II"/>
    <property type="match status" value="1"/>
</dbReference>
<keyword evidence="4" id="KW-1185">Reference proteome</keyword>
<comment type="caution">
    <text evidence="3">The sequence shown here is derived from an EMBL/GenBank/DDBJ whole genome shotgun (WGS) entry which is preliminary data.</text>
</comment>
<organism evidence="3 4">
    <name type="scientific">Steinernema carpocapsae</name>
    <name type="common">Entomopathogenic nematode</name>
    <dbReference type="NCBI Taxonomy" id="34508"/>
    <lineage>
        <taxon>Eukaryota</taxon>
        <taxon>Metazoa</taxon>
        <taxon>Ecdysozoa</taxon>
        <taxon>Nematoda</taxon>
        <taxon>Chromadorea</taxon>
        <taxon>Rhabditida</taxon>
        <taxon>Tylenchina</taxon>
        <taxon>Panagrolaimomorpha</taxon>
        <taxon>Strongyloidoidea</taxon>
        <taxon>Steinernematidae</taxon>
        <taxon>Steinernema</taxon>
    </lineage>
</organism>
<protein>
    <recommendedName>
        <fullName evidence="5">Protein-tyrosine-phosphatase</fullName>
    </recommendedName>
</protein>
<evidence type="ECO:0000259" key="1">
    <source>
        <dbReference type="PROSITE" id="PS50055"/>
    </source>
</evidence>
<dbReference type="InterPro" id="IPR052782">
    <property type="entry name" value="Oocyte-zygote_transition_reg"/>
</dbReference>
<dbReference type="PROSITE" id="PS50055">
    <property type="entry name" value="TYR_PHOSPHATASE_PTP"/>
    <property type="match status" value="1"/>
</dbReference>
<dbReference type="PANTHER" id="PTHR46163">
    <property type="entry name" value="TYROSINE-PROTEIN PHOSPHATASE-RELATED"/>
    <property type="match status" value="1"/>
</dbReference>
<reference evidence="3 4" key="1">
    <citation type="journal article" date="2015" name="Genome Biol.">
        <title>Comparative genomics of Steinernema reveals deeply conserved gene regulatory networks.</title>
        <authorList>
            <person name="Dillman A.R."/>
            <person name="Macchietto M."/>
            <person name="Porter C.F."/>
            <person name="Rogers A."/>
            <person name="Williams B."/>
            <person name="Antoshechkin I."/>
            <person name="Lee M.M."/>
            <person name="Goodwin Z."/>
            <person name="Lu X."/>
            <person name="Lewis E.E."/>
            <person name="Goodrich-Blair H."/>
            <person name="Stock S.P."/>
            <person name="Adams B.J."/>
            <person name="Sternberg P.W."/>
            <person name="Mortazavi A."/>
        </authorList>
    </citation>
    <scope>NUCLEOTIDE SEQUENCE [LARGE SCALE GENOMIC DNA]</scope>
    <source>
        <strain evidence="3 4">ALL</strain>
    </source>
</reference>
<evidence type="ECO:0008006" key="5">
    <source>
        <dbReference type="Google" id="ProtNLM"/>
    </source>
</evidence>
<dbReference type="STRING" id="34508.A0A4V6A357"/>
<dbReference type="SMART" id="SM00404">
    <property type="entry name" value="PTPc_motif"/>
    <property type="match status" value="1"/>
</dbReference>
<dbReference type="PRINTS" id="PR00700">
    <property type="entry name" value="PRTYPHPHTASE"/>
</dbReference>